<evidence type="ECO:0000256" key="12">
    <source>
        <dbReference type="HAMAP-Rule" id="MF_03215"/>
    </source>
</evidence>
<keyword evidence="12" id="KW-0963">Cytoplasm</keyword>
<dbReference type="PRINTS" id="PR00990">
    <property type="entry name" value="RIBOKINASE"/>
</dbReference>
<feature type="binding site" evidence="12">
    <location>
        <position position="310"/>
    </location>
    <ligand>
        <name>K(+)</name>
        <dbReference type="ChEBI" id="CHEBI:29103"/>
    </ligand>
</feature>
<protein>
    <recommendedName>
        <fullName evidence="3 12">Ribokinase</fullName>
        <shortName evidence="12">RK</shortName>
        <ecNumber evidence="2 12">2.7.1.15</ecNumber>
    </recommendedName>
</protein>
<feature type="binding site" evidence="12">
    <location>
        <position position="274"/>
    </location>
    <ligand>
        <name>substrate</name>
    </ligand>
</feature>
<evidence type="ECO:0000256" key="1">
    <source>
        <dbReference type="ARBA" id="ARBA00005380"/>
    </source>
</evidence>
<evidence type="ECO:0000256" key="10">
    <source>
        <dbReference type="ARBA" id="ARBA00022958"/>
    </source>
</evidence>
<comment type="catalytic activity">
    <reaction evidence="12">
        <text>D-ribose + ATP = D-ribose 5-phosphate + ADP + H(+)</text>
        <dbReference type="Rhea" id="RHEA:13697"/>
        <dbReference type="ChEBI" id="CHEBI:15378"/>
        <dbReference type="ChEBI" id="CHEBI:30616"/>
        <dbReference type="ChEBI" id="CHEBI:47013"/>
        <dbReference type="ChEBI" id="CHEBI:78346"/>
        <dbReference type="ChEBI" id="CHEBI:456216"/>
        <dbReference type="EC" id="2.7.1.15"/>
    </reaction>
</comment>
<feature type="binding site" evidence="12">
    <location>
        <begin position="15"/>
        <end position="17"/>
    </location>
    <ligand>
        <name>substrate</name>
    </ligand>
</feature>
<dbReference type="GO" id="GO:0005524">
    <property type="term" value="F:ATP binding"/>
    <property type="evidence" value="ECO:0007669"/>
    <property type="project" value="UniProtKB-UniRule"/>
</dbReference>
<dbReference type="Gene3D" id="3.40.1190.20">
    <property type="match status" value="1"/>
</dbReference>
<feature type="binding site" evidence="12">
    <location>
        <position position="150"/>
    </location>
    <ligand>
        <name>substrate</name>
    </ligand>
</feature>
<evidence type="ECO:0000256" key="6">
    <source>
        <dbReference type="ARBA" id="ARBA00022741"/>
    </source>
</evidence>
<keyword evidence="5 12" id="KW-0479">Metal-binding</keyword>
<dbReference type="GO" id="GO:0046872">
    <property type="term" value="F:metal ion binding"/>
    <property type="evidence" value="ECO:0007669"/>
    <property type="project" value="UniProtKB-KW"/>
</dbReference>
<dbReference type="InterPro" id="IPR011611">
    <property type="entry name" value="PfkB_dom"/>
</dbReference>
<comment type="caution">
    <text evidence="14">The sequence shown here is derived from an EMBL/GenBank/DDBJ whole genome shotgun (WGS) entry which is preliminary data.</text>
</comment>
<proteinExistence type="inferred from homology"/>
<comment type="function">
    <text evidence="12">Catalyzes the phosphorylation of ribose at O-5 in a reaction requiring ATP and magnesium. The resulting D-ribose-5-phosphate can then be used either for sythesis of nucleotides, histidine, and tryptophan, or as a component of the pentose phosphate pathway.</text>
</comment>
<comment type="cofactor">
    <cofactor evidence="12">
        <name>Mg(2+)</name>
        <dbReference type="ChEBI" id="CHEBI:18420"/>
    </cofactor>
    <text evidence="12">Requires a divalent cation, most likely magnesium in vivo, as an electrophilic catalyst to aid phosphoryl group transfer. It is the chelate of the metal and the nucleotide that is the actual substrate.</text>
</comment>
<evidence type="ECO:0000256" key="4">
    <source>
        <dbReference type="ARBA" id="ARBA00022679"/>
    </source>
</evidence>
<dbReference type="GO" id="GO:0005737">
    <property type="term" value="C:cytoplasm"/>
    <property type="evidence" value="ECO:0007669"/>
    <property type="project" value="UniProtKB-SubCell"/>
</dbReference>
<dbReference type="HAMAP" id="MF_01987">
    <property type="entry name" value="Ribokinase"/>
    <property type="match status" value="1"/>
</dbReference>
<dbReference type="EMBL" id="MU003768">
    <property type="protein sequence ID" value="KAF2725145.1"/>
    <property type="molecule type" value="Genomic_DNA"/>
</dbReference>
<dbReference type="CDD" id="cd01174">
    <property type="entry name" value="ribokinase"/>
    <property type="match status" value="1"/>
</dbReference>
<comment type="similarity">
    <text evidence="12">Belongs to the carbohydrate kinase PfkB family. Ribokinase subfamily.</text>
</comment>
<comment type="caution">
    <text evidence="12">Lacks conserved residue(s) required for the propagation of feature annotation.</text>
</comment>
<feature type="binding site" evidence="12">
    <location>
        <position position="194"/>
    </location>
    <ligand>
        <name>ATP</name>
        <dbReference type="ChEBI" id="CHEBI:30616"/>
    </ligand>
</feature>
<dbReference type="Proteomes" id="UP000799441">
    <property type="component" value="Unassembled WGS sequence"/>
</dbReference>
<dbReference type="InterPro" id="IPR011877">
    <property type="entry name" value="Ribokinase"/>
</dbReference>
<comment type="pathway">
    <text evidence="12">Carbohydrate metabolism; D-ribose degradation; D-ribose 5-phosphate from beta-D-ribopyranose: step 2/2.</text>
</comment>
<evidence type="ECO:0000256" key="9">
    <source>
        <dbReference type="ARBA" id="ARBA00022842"/>
    </source>
</evidence>
<keyword evidence="7 12" id="KW-0418">Kinase</keyword>
<dbReference type="GO" id="GO:0005634">
    <property type="term" value="C:nucleus"/>
    <property type="evidence" value="ECO:0007669"/>
    <property type="project" value="UniProtKB-SubCell"/>
</dbReference>
<gene>
    <name evidence="14" type="ORF">K431DRAFT_281116</name>
</gene>
<dbReference type="PANTHER" id="PTHR10584:SF166">
    <property type="entry name" value="RIBOKINASE"/>
    <property type="match status" value="1"/>
</dbReference>
<evidence type="ECO:0000313" key="15">
    <source>
        <dbReference type="Proteomes" id="UP000799441"/>
    </source>
</evidence>
<dbReference type="GO" id="GO:0019303">
    <property type="term" value="P:D-ribose catabolic process"/>
    <property type="evidence" value="ECO:0007669"/>
    <property type="project" value="UniProtKB-UniRule"/>
</dbReference>
<feature type="binding site" evidence="12">
    <location>
        <begin position="273"/>
        <end position="274"/>
    </location>
    <ligand>
        <name>ATP</name>
        <dbReference type="ChEBI" id="CHEBI:30616"/>
    </ligand>
</feature>
<dbReference type="PANTHER" id="PTHR10584">
    <property type="entry name" value="SUGAR KINASE"/>
    <property type="match status" value="1"/>
</dbReference>
<comment type="subcellular location">
    <subcellularLocation>
        <location evidence="12">Cytoplasm</location>
    </subcellularLocation>
    <subcellularLocation>
        <location evidence="12">Nucleus</location>
    </subcellularLocation>
</comment>
<keyword evidence="6 12" id="KW-0547">Nucleotide-binding</keyword>
<evidence type="ECO:0000256" key="11">
    <source>
        <dbReference type="ARBA" id="ARBA00023277"/>
    </source>
</evidence>
<dbReference type="OrthoDB" id="415590at2759"/>
<comment type="subunit">
    <text evidence="12">Homodimer.</text>
</comment>
<evidence type="ECO:0000256" key="3">
    <source>
        <dbReference type="ARBA" id="ARBA00016943"/>
    </source>
</evidence>
<keyword evidence="8 12" id="KW-0067">ATP-binding</keyword>
<evidence type="ECO:0000256" key="2">
    <source>
        <dbReference type="ARBA" id="ARBA00012035"/>
    </source>
</evidence>
<keyword evidence="10 12" id="KW-0630">Potassium</keyword>
<dbReference type="EC" id="2.7.1.15" evidence="2 12"/>
<feature type="binding site" evidence="12">
    <location>
        <position position="268"/>
    </location>
    <ligand>
        <name>K(+)</name>
        <dbReference type="ChEBI" id="CHEBI:29103"/>
    </ligand>
</feature>
<feature type="binding site" evidence="12">
    <location>
        <begin position="241"/>
        <end position="246"/>
    </location>
    <ligand>
        <name>ATP</name>
        <dbReference type="ChEBI" id="CHEBI:30616"/>
    </ligand>
</feature>
<dbReference type="PROSITE" id="PS00584">
    <property type="entry name" value="PFKB_KINASES_2"/>
    <property type="match status" value="1"/>
</dbReference>
<evidence type="ECO:0000256" key="8">
    <source>
        <dbReference type="ARBA" id="ARBA00022840"/>
    </source>
</evidence>
<keyword evidence="12" id="KW-0539">Nucleus</keyword>
<feature type="binding site" evidence="12">
    <location>
        <position position="313"/>
    </location>
    <ligand>
        <name>K(+)</name>
        <dbReference type="ChEBI" id="CHEBI:29103"/>
    </ligand>
</feature>
<feature type="active site" description="Proton acceptor" evidence="12">
    <location>
        <position position="274"/>
    </location>
</feature>
<dbReference type="AlphaFoldDB" id="A0A9P4UUH3"/>
<feature type="binding site" evidence="12">
    <location>
        <begin position="43"/>
        <end position="47"/>
    </location>
    <ligand>
        <name>substrate</name>
    </ligand>
</feature>
<feature type="binding site" evidence="12">
    <location>
        <position position="319"/>
    </location>
    <ligand>
        <name>K(+)</name>
        <dbReference type="ChEBI" id="CHEBI:29103"/>
    </ligand>
</feature>
<comment type="activity regulation">
    <text evidence="12">Activated by a monovalent cation that binds near, but not in, the active site. The most likely occupant of the site in vivo is potassium. Ion binding induces a conformational change that may alter substrate affinity.</text>
</comment>
<dbReference type="GO" id="GO:0004747">
    <property type="term" value="F:ribokinase activity"/>
    <property type="evidence" value="ECO:0007669"/>
    <property type="project" value="UniProtKB-UniRule"/>
</dbReference>
<reference evidence="14" key="1">
    <citation type="journal article" date="2020" name="Stud. Mycol.">
        <title>101 Dothideomycetes genomes: a test case for predicting lifestyles and emergence of pathogens.</title>
        <authorList>
            <person name="Haridas S."/>
            <person name="Albert R."/>
            <person name="Binder M."/>
            <person name="Bloem J."/>
            <person name="Labutti K."/>
            <person name="Salamov A."/>
            <person name="Andreopoulos B."/>
            <person name="Baker S."/>
            <person name="Barry K."/>
            <person name="Bills G."/>
            <person name="Bluhm B."/>
            <person name="Cannon C."/>
            <person name="Castanera R."/>
            <person name="Culley D."/>
            <person name="Daum C."/>
            <person name="Ezra D."/>
            <person name="Gonzalez J."/>
            <person name="Henrissat B."/>
            <person name="Kuo A."/>
            <person name="Liang C."/>
            <person name="Lipzen A."/>
            <person name="Lutzoni F."/>
            <person name="Magnuson J."/>
            <person name="Mondo S."/>
            <person name="Nolan M."/>
            <person name="Ohm R."/>
            <person name="Pangilinan J."/>
            <person name="Park H.-J."/>
            <person name="Ramirez L."/>
            <person name="Alfaro M."/>
            <person name="Sun H."/>
            <person name="Tritt A."/>
            <person name="Yoshinaga Y."/>
            <person name="Zwiers L.-H."/>
            <person name="Turgeon B."/>
            <person name="Goodwin S."/>
            <person name="Spatafora J."/>
            <person name="Crous P."/>
            <person name="Grigoriev I."/>
        </authorList>
    </citation>
    <scope>NUCLEOTIDE SEQUENCE</scope>
    <source>
        <strain evidence="14">CBS 116435</strain>
    </source>
</reference>
<name>A0A9P4UUH3_9PEZI</name>
<keyword evidence="4 12" id="KW-0808">Transferase</keyword>
<sequence>MVKPILEVAVIGSLNVDFITRTPRVPAGGETLTANSFDTGFGGKGANQAVACARLTPKDGYVAVRMVGNVGDDIFGNDYCSALAKEGILSDTVRKLENQKTGIANIIVEEGSGENRILLSTGANHAFSPSPSEDWDLVPGDSWVCVFQLEIPLPVVLHNISLARKQGKHVILNPAPAVSLPESAYKDLDTLILNESEAGILAGSQASNYTEDASDPNYTRQYITLAHDFLERGIRDCVIITLGSKGSVFATSKGTDGYEPANKVQVVDTTAAGDTFVGAYAVHLATTLAYEKDNQHAEGIRAATTWAGRTVEKMGAMASIPKLEEQ</sequence>
<feature type="binding site" evidence="12">
    <location>
        <position position="270"/>
    </location>
    <ligand>
        <name>K(+)</name>
        <dbReference type="ChEBI" id="CHEBI:29103"/>
    </ligand>
</feature>
<keyword evidence="11 12" id="KW-0119">Carbohydrate metabolism</keyword>
<evidence type="ECO:0000259" key="13">
    <source>
        <dbReference type="Pfam" id="PF00294"/>
    </source>
</evidence>
<dbReference type="InterPro" id="IPR029056">
    <property type="entry name" value="Ribokinase-like"/>
</dbReference>
<feature type="binding site" evidence="12">
    <location>
        <position position="315"/>
    </location>
    <ligand>
        <name>K(+)</name>
        <dbReference type="ChEBI" id="CHEBI:29103"/>
    </ligand>
</feature>
<evidence type="ECO:0000313" key="14">
    <source>
        <dbReference type="EMBL" id="KAF2725145.1"/>
    </source>
</evidence>
<comment type="similarity">
    <text evidence="1">Belongs to the carbohydrate kinase pfkB family.</text>
</comment>
<dbReference type="SUPFAM" id="SSF53613">
    <property type="entry name" value="Ribokinase-like"/>
    <property type="match status" value="1"/>
</dbReference>
<dbReference type="InterPro" id="IPR002139">
    <property type="entry name" value="Ribo/fructo_kinase"/>
</dbReference>
<keyword evidence="15" id="KW-1185">Reference proteome</keyword>
<organism evidence="14 15">
    <name type="scientific">Polychaeton citri CBS 116435</name>
    <dbReference type="NCBI Taxonomy" id="1314669"/>
    <lineage>
        <taxon>Eukaryota</taxon>
        <taxon>Fungi</taxon>
        <taxon>Dikarya</taxon>
        <taxon>Ascomycota</taxon>
        <taxon>Pezizomycotina</taxon>
        <taxon>Dothideomycetes</taxon>
        <taxon>Dothideomycetidae</taxon>
        <taxon>Capnodiales</taxon>
        <taxon>Capnodiaceae</taxon>
        <taxon>Polychaeton</taxon>
    </lineage>
</organism>
<dbReference type="InterPro" id="IPR002173">
    <property type="entry name" value="Carboh/pur_kinase_PfkB_CS"/>
</dbReference>
<keyword evidence="9 12" id="KW-0460">Magnesium</keyword>
<evidence type="ECO:0000256" key="7">
    <source>
        <dbReference type="ARBA" id="ARBA00022777"/>
    </source>
</evidence>
<evidence type="ECO:0000256" key="5">
    <source>
        <dbReference type="ARBA" id="ARBA00022723"/>
    </source>
</evidence>
<feature type="domain" description="Carbohydrate kinase PfkB" evidence="13">
    <location>
        <begin position="7"/>
        <end position="322"/>
    </location>
</feature>
<dbReference type="Pfam" id="PF00294">
    <property type="entry name" value="PfkB"/>
    <property type="match status" value="1"/>
</dbReference>
<accession>A0A9P4UUH3</accession>